<reference evidence="1 2" key="1">
    <citation type="submission" date="2024-06" db="EMBL/GenBank/DDBJ databases">
        <title>A chromosome-level genome assembly of beet webworm, Loxostege sticticalis.</title>
        <authorList>
            <person name="Zhang Y."/>
        </authorList>
    </citation>
    <scope>NUCLEOTIDE SEQUENCE [LARGE SCALE GENOMIC DNA]</scope>
    <source>
        <strain evidence="1">AQ026</strain>
        <tissue evidence="1">Whole body</tissue>
    </source>
</reference>
<dbReference type="InterPro" id="IPR036691">
    <property type="entry name" value="Endo/exonu/phosph_ase_sf"/>
</dbReference>
<evidence type="ECO:0000313" key="1">
    <source>
        <dbReference type="EMBL" id="KAL0879530.1"/>
    </source>
</evidence>
<dbReference type="PANTHER" id="PTHR33395">
    <property type="entry name" value="TRANSCRIPTASE, PUTATIVE-RELATED-RELATED"/>
    <property type="match status" value="1"/>
</dbReference>
<organism evidence="1 2">
    <name type="scientific">Loxostege sticticalis</name>
    <name type="common">Beet webworm moth</name>
    <dbReference type="NCBI Taxonomy" id="481309"/>
    <lineage>
        <taxon>Eukaryota</taxon>
        <taxon>Metazoa</taxon>
        <taxon>Ecdysozoa</taxon>
        <taxon>Arthropoda</taxon>
        <taxon>Hexapoda</taxon>
        <taxon>Insecta</taxon>
        <taxon>Pterygota</taxon>
        <taxon>Neoptera</taxon>
        <taxon>Endopterygota</taxon>
        <taxon>Lepidoptera</taxon>
        <taxon>Glossata</taxon>
        <taxon>Ditrysia</taxon>
        <taxon>Pyraloidea</taxon>
        <taxon>Crambidae</taxon>
        <taxon>Pyraustinae</taxon>
        <taxon>Loxostege</taxon>
    </lineage>
</organism>
<name>A0ABR3HSJ2_LOXSC</name>
<dbReference type="PANTHER" id="PTHR33395:SF22">
    <property type="entry name" value="REVERSE TRANSCRIPTASE DOMAIN-CONTAINING PROTEIN"/>
    <property type="match status" value="1"/>
</dbReference>
<accession>A0ABR3HSJ2</accession>
<evidence type="ECO:0008006" key="3">
    <source>
        <dbReference type="Google" id="ProtNLM"/>
    </source>
</evidence>
<keyword evidence="2" id="KW-1185">Reference proteome</keyword>
<gene>
    <name evidence="1" type="ORF">ABMA27_003268</name>
</gene>
<dbReference type="EMBL" id="JBEUOH010000014">
    <property type="protein sequence ID" value="KAL0879530.1"/>
    <property type="molecule type" value="Genomic_DNA"/>
</dbReference>
<dbReference type="Proteomes" id="UP001549920">
    <property type="component" value="Unassembled WGS sequence"/>
</dbReference>
<protein>
    <recommendedName>
        <fullName evidence="3">Endonuclease/exonuclease/phosphatase domain-containing protein</fullName>
    </recommendedName>
</protein>
<comment type="caution">
    <text evidence="1">The sequence shown here is derived from an EMBL/GenBank/DDBJ whole genome shotgun (WGS) entry which is preliminary data.</text>
</comment>
<evidence type="ECO:0000313" key="2">
    <source>
        <dbReference type="Proteomes" id="UP001549920"/>
    </source>
</evidence>
<dbReference type="Gene3D" id="3.60.10.10">
    <property type="entry name" value="Endonuclease/exonuclease/phosphatase"/>
    <property type="match status" value="1"/>
</dbReference>
<proteinExistence type="predicted"/>
<dbReference type="SUPFAM" id="SSF56219">
    <property type="entry name" value="DNase I-like"/>
    <property type="match status" value="1"/>
</dbReference>
<sequence>MVLKFNSKIKIFYQNVRGLKTKTNIFFSNMLTCEYDIIILCESWLADDVLDSELFSDKYVVYRRDRDPSCFYSDKKGGGGVLIAVSKRLPSRRLAQYESKCEDLWVCVDICINRKLEKLIICSVYFPPPIKSSIFEHFYDSVNKIPYNYCKKLLVGDFNMKNIRWHGPPGQPLVASAVKDFNLEKMLSEFSAYHNLGQYNWVTNFQSYMLDLVLSSIDVSGLRQSITPLVKIDPLHPALEFEIQCEIADDSSLHNHEPRFRYFKADYTNILAELESTHWNDLFSQCSKVDEMVDMFYNTIRDIIRRYVPIANSSKNKYPLWYSKSLIKVLNEKNKYRKRYSKYKNPLDDMTYRLLKERSLKLIQINYKHYLESIESSLTSNPKIFWSFLKQKRNALSCYPSTMLLTTE</sequence>